<keyword evidence="2" id="KW-1185">Reference proteome</keyword>
<sequence>MKKKLCFSLILGVAILFLTGCVSTKGLSSSKIKKACANGDWLSPKEGTLVFGYCEDWNDFLQQKPEFGYKFYNINRRTESTRILLIEIQSNVTFIEPLPVGSELKLFSKTSQSGNTITTTYYGIAGVDLVCNKPGLLYYSTTGYKAKDELSALKMLYKYFKKSGSEWELAILDRMEELKNEQ</sequence>
<proteinExistence type="predicted"/>
<dbReference type="AlphaFoldDB" id="A0A1H8ZYV4"/>
<protein>
    <recommendedName>
        <fullName evidence="3">Lipoprotein</fullName>
    </recommendedName>
</protein>
<dbReference type="Proteomes" id="UP000182360">
    <property type="component" value="Unassembled WGS sequence"/>
</dbReference>
<dbReference type="EMBL" id="FOFU01000001">
    <property type="protein sequence ID" value="SEP69437.1"/>
    <property type="molecule type" value="Genomic_DNA"/>
</dbReference>
<reference evidence="1 2" key="1">
    <citation type="submission" date="2016-10" db="EMBL/GenBank/DDBJ databases">
        <authorList>
            <person name="de Groot N.N."/>
        </authorList>
    </citation>
    <scope>NUCLEOTIDE SEQUENCE [LARGE SCALE GENOMIC DNA]</scope>
    <source>
        <strain evidence="1 2">B25</strain>
    </source>
</reference>
<evidence type="ECO:0000313" key="1">
    <source>
        <dbReference type="EMBL" id="SEP69437.1"/>
    </source>
</evidence>
<dbReference type="RefSeq" id="WP_074639961.1">
    <property type="nucleotide sequence ID" value="NZ_FOFU01000001.1"/>
</dbReference>
<accession>A0A1H8ZYV4</accession>
<gene>
    <name evidence="1" type="ORF">SAMN04487977_101138</name>
</gene>
<evidence type="ECO:0008006" key="3">
    <source>
        <dbReference type="Google" id="ProtNLM"/>
    </source>
</evidence>
<dbReference type="PROSITE" id="PS51257">
    <property type="entry name" value="PROKAR_LIPOPROTEIN"/>
    <property type="match status" value="1"/>
</dbReference>
<organism evidence="1 2">
    <name type="scientific">Treponema bryantii</name>
    <dbReference type="NCBI Taxonomy" id="163"/>
    <lineage>
        <taxon>Bacteria</taxon>
        <taxon>Pseudomonadati</taxon>
        <taxon>Spirochaetota</taxon>
        <taxon>Spirochaetia</taxon>
        <taxon>Spirochaetales</taxon>
        <taxon>Treponemataceae</taxon>
        <taxon>Treponema</taxon>
    </lineage>
</organism>
<evidence type="ECO:0000313" key="2">
    <source>
        <dbReference type="Proteomes" id="UP000182360"/>
    </source>
</evidence>
<name>A0A1H8ZYV4_9SPIR</name>